<dbReference type="EMBL" id="LFYR01001219">
    <property type="protein sequence ID" value="KMZ63495.1"/>
    <property type="molecule type" value="Genomic_DNA"/>
</dbReference>
<gene>
    <name evidence="1" type="ORF">ZOSMA_401G00040</name>
</gene>
<proteinExistence type="predicted"/>
<dbReference type="AlphaFoldDB" id="A0A0K9P5N0"/>
<comment type="caution">
    <text evidence="1">The sequence shown here is derived from an EMBL/GenBank/DDBJ whole genome shotgun (WGS) entry which is preliminary data.</text>
</comment>
<dbReference type="InterPro" id="IPR045290">
    <property type="entry name" value="MOC1-like"/>
</dbReference>
<evidence type="ECO:0000313" key="1">
    <source>
        <dbReference type="EMBL" id="KMZ63495.1"/>
    </source>
</evidence>
<protein>
    <submittedName>
        <fullName evidence="1">Uncharacterized protein</fullName>
    </submittedName>
</protein>
<dbReference type="GO" id="GO:0008821">
    <property type="term" value="F:crossover junction DNA endonuclease activity"/>
    <property type="evidence" value="ECO:0007669"/>
    <property type="project" value="InterPro"/>
</dbReference>
<dbReference type="OrthoDB" id="1910737at2759"/>
<dbReference type="Proteomes" id="UP000036987">
    <property type="component" value="Unassembled WGS sequence"/>
</dbReference>
<keyword evidence="2" id="KW-1185">Reference proteome</keyword>
<sequence>MMFEVFDTPRLKEVVGTRTRKRPDTRAIVQLLQSLNTPHGTTTFLVQSTPFPKHGKTGRARLFLLLPMEKV</sequence>
<name>A0A0K9P5N0_ZOSMR</name>
<dbReference type="PANTHER" id="PTHR36015:SF6">
    <property type="entry name" value="HOLLIDAY JUNCTION RESOLVASE MOC1, CHLOROPLASTIC-RELATED"/>
    <property type="match status" value="1"/>
</dbReference>
<reference evidence="2" key="1">
    <citation type="journal article" date="2016" name="Nature">
        <title>The genome of the seagrass Zostera marina reveals angiosperm adaptation to the sea.</title>
        <authorList>
            <person name="Olsen J.L."/>
            <person name="Rouze P."/>
            <person name="Verhelst B."/>
            <person name="Lin Y.-C."/>
            <person name="Bayer T."/>
            <person name="Collen J."/>
            <person name="Dattolo E."/>
            <person name="De Paoli E."/>
            <person name="Dittami S."/>
            <person name="Maumus F."/>
            <person name="Michel G."/>
            <person name="Kersting A."/>
            <person name="Lauritano C."/>
            <person name="Lohaus R."/>
            <person name="Toepel M."/>
            <person name="Tonon T."/>
            <person name="Vanneste K."/>
            <person name="Amirebrahimi M."/>
            <person name="Brakel J."/>
            <person name="Bostroem C."/>
            <person name="Chovatia M."/>
            <person name="Grimwood J."/>
            <person name="Jenkins J.W."/>
            <person name="Jueterbock A."/>
            <person name="Mraz A."/>
            <person name="Stam W.T."/>
            <person name="Tice H."/>
            <person name="Bornberg-Bauer E."/>
            <person name="Green P.J."/>
            <person name="Pearson G.A."/>
            <person name="Procaccini G."/>
            <person name="Duarte C.M."/>
            <person name="Schmutz J."/>
            <person name="Reusch T.B.H."/>
            <person name="Van de Peer Y."/>
        </authorList>
    </citation>
    <scope>NUCLEOTIDE SEQUENCE [LARGE SCALE GENOMIC DNA]</scope>
    <source>
        <strain evidence="2">cv. Finnish</strain>
    </source>
</reference>
<organism evidence="1 2">
    <name type="scientific">Zostera marina</name>
    <name type="common">Eelgrass</name>
    <dbReference type="NCBI Taxonomy" id="29655"/>
    <lineage>
        <taxon>Eukaryota</taxon>
        <taxon>Viridiplantae</taxon>
        <taxon>Streptophyta</taxon>
        <taxon>Embryophyta</taxon>
        <taxon>Tracheophyta</taxon>
        <taxon>Spermatophyta</taxon>
        <taxon>Magnoliopsida</taxon>
        <taxon>Liliopsida</taxon>
        <taxon>Zosteraceae</taxon>
        <taxon>Zostera</taxon>
    </lineage>
</organism>
<accession>A0A0K9P5N0</accession>
<dbReference type="STRING" id="29655.A0A0K9P5N0"/>
<evidence type="ECO:0000313" key="2">
    <source>
        <dbReference type="Proteomes" id="UP000036987"/>
    </source>
</evidence>
<dbReference type="PANTHER" id="PTHR36015">
    <property type="entry name" value="HOLLIDAY JUNCTION RESOLVASE MOC1, CHLOROPLASTIC-RELATED"/>
    <property type="match status" value="1"/>
</dbReference>